<evidence type="ECO:0000313" key="23">
    <source>
        <dbReference type="EMBL" id="XDJ99421.1"/>
    </source>
</evidence>
<dbReference type="EMBL" id="CP158260">
    <property type="protein sequence ID" value="XDJ63864.1"/>
    <property type="molecule type" value="Genomic_DNA"/>
</dbReference>
<evidence type="ECO:0000313" key="2">
    <source>
        <dbReference type="EMBL" id="XDJ41237.1"/>
    </source>
</evidence>
<dbReference type="EMBL" id="CP158265">
    <property type="protein sequence ID" value="XDJ78171.1"/>
    <property type="molecule type" value="Genomic_DNA"/>
</dbReference>
<proteinExistence type="predicted"/>
<evidence type="ECO:0000313" key="20">
    <source>
        <dbReference type="EMBL" id="XDJ89837.1"/>
    </source>
</evidence>
<protein>
    <submittedName>
        <fullName evidence="16">Uncharacterized protein</fullName>
    </submittedName>
</protein>
<dbReference type="EMBL" id="CP158257">
    <property type="protein sequence ID" value="XDJ55047.1"/>
    <property type="molecule type" value="Genomic_DNA"/>
</dbReference>
<evidence type="ECO:0000313" key="5">
    <source>
        <dbReference type="EMBL" id="XDJ50256.1"/>
    </source>
</evidence>
<evidence type="ECO:0000313" key="16">
    <source>
        <dbReference type="EMBL" id="XDJ79339.1"/>
    </source>
</evidence>
<evidence type="ECO:0000313" key="14">
    <source>
        <dbReference type="EMBL" id="XDJ75148.1"/>
    </source>
</evidence>
<dbReference type="EMBL" id="CP158261">
    <property type="protein sequence ID" value="XDJ66989.1"/>
    <property type="molecule type" value="Genomic_DNA"/>
</dbReference>
<sequence length="47" mass="5064">MRVASGYRAWGRLLPAAAGVWGLAWVFKAWLDIDLLLALANGIYGCG</sequence>
<keyword evidence="1" id="KW-0812">Transmembrane</keyword>
<dbReference type="EMBL" id="CP158252">
    <property type="protein sequence ID" value="XDJ41237.1"/>
    <property type="molecule type" value="Genomic_DNA"/>
</dbReference>
<evidence type="ECO:0000313" key="8">
    <source>
        <dbReference type="EMBL" id="XDJ57770.1"/>
    </source>
</evidence>
<evidence type="ECO:0000256" key="1">
    <source>
        <dbReference type="SAM" id="Phobius"/>
    </source>
</evidence>
<evidence type="ECO:0000313" key="22">
    <source>
        <dbReference type="EMBL" id="XDJ96773.1"/>
    </source>
</evidence>
<dbReference type="EMBL" id="CP158255">
    <property type="protein sequence ID" value="XDJ50256.1"/>
    <property type="molecule type" value="Genomic_DNA"/>
</dbReference>
<dbReference type="AlphaFoldDB" id="A0AB39FID9"/>
<dbReference type="EMBL" id="CP158254">
    <property type="protein sequence ID" value="XDJ46410.1"/>
    <property type="molecule type" value="Genomic_DNA"/>
</dbReference>
<dbReference type="EMBL" id="CP158271">
    <property type="protein sequence ID" value="XDJ93070.1"/>
    <property type="molecule type" value="Genomic_DNA"/>
</dbReference>
<evidence type="ECO:0000313" key="10">
    <source>
        <dbReference type="EMBL" id="XDJ63864.1"/>
    </source>
</evidence>
<evidence type="ECO:0000313" key="4">
    <source>
        <dbReference type="EMBL" id="XDJ46410.1"/>
    </source>
</evidence>
<name>A0AB39FID9_9BURK</name>
<reference evidence="16" key="1">
    <citation type="submission" date="2024-05" db="EMBL/GenBank/DDBJ databases">
        <authorList>
            <person name="Luo Y.-C."/>
            <person name="Nicholds J."/>
            <person name="Mortimer T."/>
            <person name="Maboni G."/>
        </authorList>
    </citation>
    <scope>NUCLEOTIDE SEQUENCE</scope>
    <source>
        <strain evidence="22">124370</strain>
        <strain evidence="23">124566</strain>
        <strain evidence="21">124953</strain>
        <strain evidence="20">130308</strain>
        <strain evidence="19">130416</strain>
        <strain evidence="18">140124</strain>
        <strain evidence="16">141555</strain>
        <strain evidence="17">143751</strain>
        <strain evidence="15">143769</strain>
        <strain evidence="14">143811</strain>
        <strain evidence="13">143936</strain>
        <strain evidence="12">144863</strain>
        <strain evidence="11">145849</strain>
        <strain evidence="10">145850</strain>
        <strain evidence="9">145852</strain>
        <strain evidence="8">148131</strain>
        <strain evidence="7">150221</strain>
        <strain evidence="6">150964</strain>
        <strain evidence="5">151108</strain>
        <strain evidence="4">151836</strain>
        <strain evidence="3">153271</strain>
        <strain evidence="2">153920</strain>
    </source>
</reference>
<dbReference type="EMBL" id="CP158266">
    <property type="protein sequence ID" value="XDJ82974.1"/>
    <property type="molecule type" value="Genomic_DNA"/>
</dbReference>
<evidence type="ECO:0000313" key="17">
    <source>
        <dbReference type="EMBL" id="XDJ82974.1"/>
    </source>
</evidence>
<evidence type="ECO:0000313" key="15">
    <source>
        <dbReference type="EMBL" id="XDJ78171.1"/>
    </source>
</evidence>
<dbReference type="EMBL" id="CP158267">
    <property type="protein sequence ID" value="XDJ79339.1"/>
    <property type="molecule type" value="Genomic_DNA"/>
</dbReference>
<organism evidence="16">
    <name type="scientific">Castellaniella ginsengisoli</name>
    <dbReference type="NCBI Taxonomy" id="546114"/>
    <lineage>
        <taxon>Bacteria</taxon>
        <taxon>Pseudomonadati</taxon>
        <taxon>Pseudomonadota</taxon>
        <taxon>Betaproteobacteria</taxon>
        <taxon>Burkholderiales</taxon>
        <taxon>Alcaligenaceae</taxon>
        <taxon>Castellaniella</taxon>
    </lineage>
</organism>
<dbReference type="EMBL" id="CP158272">
    <property type="protein sequence ID" value="XDJ99421.1"/>
    <property type="molecule type" value="Genomic_DNA"/>
</dbReference>
<evidence type="ECO:0000313" key="21">
    <source>
        <dbReference type="EMBL" id="XDJ93070.1"/>
    </source>
</evidence>
<accession>A0AB39FID9</accession>
<dbReference type="EMBL" id="CP158269">
    <property type="protein sequence ID" value="XDJ88464.1"/>
    <property type="molecule type" value="Genomic_DNA"/>
</dbReference>
<dbReference type="EMBL" id="CP158264">
    <property type="protein sequence ID" value="XDJ75148.1"/>
    <property type="molecule type" value="Genomic_DNA"/>
</dbReference>
<dbReference type="EMBL" id="CP158259">
    <property type="protein sequence ID" value="XDJ61517.1"/>
    <property type="molecule type" value="Genomic_DNA"/>
</dbReference>
<evidence type="ECO:0000313" key="3">
    <source>
        <dbReference type="EMBL" id="XDJ45730.1"/>
    </source>
</evidence>
<evidence type="ECO:0000313" key="18">
    <source>
        <dbReference type="EMBL" id="XDJ85480.1"/>
    </source>
</evidence>
<evidence type="ECO:0000313" key="13">
    <source>
        <dbReference type="EMBL" id="XDJ72867.1"/>
    </source>
</evidence>
<evidence type="ECO:0000313" key="9">
    <source>
        <dbReference type="EMBL" id="XDJ61517.1"/>
    </source>
</evidence>
<gene>
    <name evidence="8" type="ORF">ABRY90_10925</name>
    <name evidence="11" type="ORF">ABRY91_02845</name>
    <name evidence="9" type="ORF">ABRY92_02540</name>
    <name evidence="12" type="ORF">ABRY94_09810</name>
    <name evidence="21" type="ORF">ABRY95_11930</name>
    <name evidence="17" type="ORF">ABRY96_01740</name>
    <name evidence="14" type="ORF">ABRY97_03050</name>
    <name evidence="19" type="ORF">ABRY98_02530</name>
    <name evidence="2" type="ORF">ABRY99_09770</name>
    <name evidence="7" type="ORF">ABRZ00_10910</name>
    <name evidence="6" type="ORF">ABRZ01_11220</name>
    <name evidence="3" type="ORF">ABRZ02_05455</name>
    <name evidence="10" type="ORF">ABRZ03_00475</name>
    <name evidence="4" type="ORF">ABRZ04_08620</name>
    <name evidence="22" type="ORF">ABRZ05_03415</name>
    <name evidence="13" type="ORF">ABRZ06_05120</name>
    <name evidence="16" type="ORF">ABRZ07_10585</name>
    <name evidence="18" type="ORF">ABRZ08_01090</name>
    <name evidence="5" type="ORF">ABRZ09_13795</name>
    <name evidence="15" type="ORF">ABRZ10_05080</name>
    <name evidence="23" type="ORF">ABRZ11_03075</name>
    <name evidence="20" type="ORF">ABRZ12_09165</name>
</gene>
<dbReference type="GeneID" id="93068050"/>
<evidence type="ECO:0000313" key="11">
    <source>
        <dbReference type="EMBL" id="XDJ66989.1"/>
    </source>
</evidence>
<evidence type="ECO:0000313" key="19">
    <source>
        <dbReference type="EMBL" id="XDJ88464.1"/>
    </source>
</evidence>
<dbReference type="EMBL" id="CP158258">
    <property type="protein sequence ID" value="XDJ57770.1"/>
    <property type="molecule type" value="Genomic_DNA"/>
</dbReference>
<dbReference type="EMBL" id="CP158270">
    <property type="protein sequence ID" value="XDJ89837.1"/>
    <property type="molecule type" value="Genomic_DNA"/>
</dbReference>
<keyword evidence="1" id="KW-1133">Transmembrane helix</keyword>
<evidence type="ECO:0000313" key="12">
    <source>
        <dbReference type="EMBL" id="XDJ68388.1"/>
    </source>
</evidence>
<dbReference type="KEGG" id="cgin:ABRZ00_10910"/>
<dbReference type="EMBL" id="CP158256">
    <property type="protein sequence ID" value="XDJ52494.1"/>
    <property type="molecule type" value="Genomic_DNA"/>
</dbReference>
<dbReference type="RefSeq" id="WP_368639240.1">
    <property type="nucleotide sequence ID" value="NZ_CP158252.1"/>
</dbReference>
<dbReference type="EMBL" id="CP158273">
    <property type="protein sequence ID" value="XDJ96773.1"/>
    <property type="molecule type" value="Genomic_DNA"/>
</dbReference>
<keyword evidence="1" id="KW-0472">Membrane</keyword>
<dbReference type="EMBL" id="CP158263">
    <property type="protein sequence ID" value="XDJ72867.1"/>
    <property type="molecule type" value="Genomic_DNA"/>
</dbReference>
<dbReference type="EMBL" id="CP158268">
    <property type="protein sequence ID" value="XDJ85480.1"/>
    <property type="molecule type" value="Genomic_DNA"/>
</dbReference>
<evidence type="ECO:0000313" key="6">
    <source>
        <dbReference type="EMBL" id="XDJ52494.1"/>
    </source>
</evidence>
<dbReference type="EMBL" id="CP158262">
    <property type="protein sequence ID" value="XDJ68388.1"/>
    <property type="molecule type" value="Genomic_DNA"/>
</dbReference>
<evidence type="ECO:0000313" key="7">
    <source>
        <dbReference type="EMBL" id="XDJ55047.1"/>
    </source>
</evidence>
<dbReference type="EMBL" id="CP158253">
    <property type="protein sequence ID" value="XDJ45730.1"/>
    <property type="molecule type" value="Genomic_DNA"/>
</dbReference>
<feature type="transmembrane region" description="Helical" evidence="1">
    <location>
        <begin position="12"/>
        <end position="31"/>
    </location>
</feature>